<sequence length="67" mass="7496">MVHPSLELQQLGSTYANLHSAAPYTTESGILLLSALQMFLHDHLSKHSVWSGAVSFRTTFHGFIQRQ</sequence>
<proteinExistence type="predicted"/>
<gene>
    <name evidence="1" type="ORF">T4B_1027</name>
</gene>
<accession>A0A0V1GEE4</accession>
<comment type="caution">
    <text evidence="1">The sequence shown here is derived from an EMBL/GenBank/DDBJ whole genome shotgun (WGS) entry which is preliminary data.</text>
</comment>
<keyword evidence="2" id="KW-1185">Reference proteome</keyword>
<evidence type="ECO:0000313" key="1">
    <source>
        <dbReference type="EMBL" id="KRY96115.1"/>
    </source>
</evidence>
<dbReference type="EMBL" id="JYDS01003485">
    <property type="protein sequence ID" value="KRY96115.1"/>
    <property type="molecule type" value="Genomic_DNA"/>
</dbReference>
<name>A0A0V1GEE4_TRIPS</name>
<evidence type="ECO:0000313" key="2">
    <source>
        <dbReference type="Proteomes" id="UP000054805"/>
    </source>
</evidence>
<reference evidence="1 2" key="1">
    <citation type="submission" date="2015-01" db="EMBL/GenBank/DDBJ databases">
        <title>Evolution of Trichinella species and genotypes.</title>
        <authorList>
            <person name="Korhonen P.K."/>
            <person name="Edoardo P."/>
            <person name="Giuseppe L.R."/>
            <person name="Gasser R.B."/>
        </authorList>
    </citation>
    <scope>NUCLEOTIDE SEQUENCE [LARGE SCALE GENOMIC DNA]</scope>
    <source>
        <strain evidence="1">ISS588</strain>
    </source>
</reference>
<organism evidence="1 2">
    <name type="scientific">Trichinella pseudospiralis</name>
    <name type="common">Parasitic roundworm</name>
    <dbReference type="NCBI Taxonomy" id="6337"/>
    <lineage>
        <taxon>Eukaryota</taxon>
        <taxon>Metazoa</taxon>
        <taxon>Ecdysozoa</taxon>
        <taxon>Nematoda</taxon>
        <taxon>Enoplea</taxon>
        <taxon>Dorylaimia</taxon>
        <taxon>Trichinellida</taxon>
        <taxon>Trichinellidae</taxon>
        <taxon>Trichinella</taxon>
    </lineage>
</organism>
<protein>
    <submittedName>
        <fullName evidence="1">Uncharacterized protein</fullName>
    </submittedName>
</protein>
<dbReference type="AlphaFoldDB" id="A0A0V1GEE4"/>
<dbReference type="Proteomes" id="UP000054805">
    <property type="component" value="Unassembled WGS sequence"/>
</dbReference>